<evidence type="ECO:0000256" key="1">
    <source>
        <dbReference type="SAM" id="MobiDB-lite"/>
    </source>
</evidence>
<name>A0A426QGX4_9GAMM</name>
<sequence>MEGLKQIEVPVAQWPEFCETFDRAHHGWLVTVTDIATARLDPPPSQPEREGKTISREQPLRRVTLARRREAMELVIEVGEGEEAITVPAGPVMKLFRLRVNDQHQGLRIDTANGRSTLIWFRTPALPEALDGLAPEEL</sequence>
<feature type="region of interest" description="Disordered" evidence="1">
    <location>
        <begin position="38"/>
        <end position="59"/>
    </location>
</feature>
<dbReference type="RefSeq" id="WP_125180215.1">
    <property type="nucleotide sequence ID" value="NZ_QZMU01000001.1"/>
</dbReference>
<dbReference type="Proteomes" id="UP000287798">
    <property type="component" value="Unassembled WGS sequence"/>
</dbReference>
<evidence type="ECO:0000313" key="3">
    <source>
        <dbReference type="Proteomes" id="UP000287798"/>
    </source>
</evidence>
<protein>
    <submittedName>
        <fullName evidence="2">Uncharacterized protein</fullName>
    </submittedName>
</protein>
<reference evidence="2 3" key="1">
    <citation type="journal article" date="2010" name="Int. J. Syst. Evol. Microbiol.">
        <title>Thiohalobacter thiocyanaticus gen. nov., sp. nov., a moderately halophilic, sulfur-oxidizing gammaproteobacterium from hypersaline lakes, that utilizes thiocyanate.</title>
        <authorList>
            <person name="Sorokin D.Y."/>
            <person name="Kovaleva O.L."/>
            <person name="Tourova T.P."/>
            <person name="Muyzer G."/>
        </authorList>
    </citation>
    <scope>NUCLEOTIDE SEQUENCE [LARGE SCALE GENOMIC DNA]</scope>
    <source>
        <strain evidence="2 3">Hrh1</strain>
    </source>
</reference>
<dbReference type="OrthoDB" id="9810066at2"/>
<proteinExistence type="predicted"/>
<organism evidence="2 3">
    <name type="scientific">Thiohalobacter thiocyanaticus</name>
    <dbReference type="NCBI Taxonomy" id="585455"/>
    <lineage>
        <taxon>Bacteria</taxon>
        <taxon>Pseudomonadati</taxon>
        <taxon>Pseudomonadota</taxon>
        <taxon>Gammaproteobacteria</taxon>
        <taxon>Thiohalobacterales</taxon>
        <taxon>Thiohalobacteraceae</taxon>
        <taxon>Thiohalobacter</taxon>
    </lineage>
</organism>
<evidence type="ECO:0000313" key="2">
    <source>
        <dbReference type="EMBL" id="RRQ21002.1"/>
    </source>
</evidence>
<feature type="compositionally biased region" description="Basic and acidic residues" evidence="1">
    <location>
        <begin position="47"/>
        <end position="59"/>
    </location>
</feature>
<keyword evidence="3" id="KW-1185">Reference proteome</keyword>
<gene>
    <name evidence="2" type="ORF">D6C00_02800</name>
</gene>
<dbReference type="AlphaFoldDB" id="A0A426QGX4"/>
<accession>A0A426QGX4</accession>
<dbReference type="EMBL" id="QZMU01000001">
    <property type="protein sequence ID" value="RRQ21002.1"/>
    <property type="molecule type" value="Genomic_DNA"/>
</dbReference>
<comment type="caution">
    <text evidence="2">The sequence shown here is derived from an EMBL/GenBank/DDBJ whole genome shotgun (WGS) entry which is preliminary data.</text>
</comment>